<dbReference type="Gene3D" id="3.40.1620.10">
    <property type="entry name" value="YefM-like domain"/>
    <property type="match status" value="1"/>
</dbReference>
<dbReference type="Pfam" id="PF02604">
    <property type="entry name" value="PhdYeFM_antitox"/>
    <property type="match status" value="1"/>
</dbReference>
<proteinExistence type="inferred from homology"/>
<dbReference type="SUPFAM" id="SSF143120">
    <property type="entry name" value="YefM-like"/>
    <property type="match status" value="1"/>
</dbReference>
<comment type="similarity">
    <text evidence="1 2">Belongs to the phD/YefM antitoxin family.</text>
</comment>
<comment type="caution">
    <text evidence="3">The sequence shown here is derived from an EMBL/GenBank/DDBJ whole genome shotgun (WGS) entry which is preliminary data.</text>
</comment>
<evidence type="ECO:0000313" key="3">
    <source>
        <dbReference type="EMBL" id="MFC4905681.1"/>
    </source>
</evidence>
<dbReference type="InterPro" id="IPR036165">
    <property type="entry name" value="YefM-like_sf"/>
</dbReference>
<accession>A0ABV9TQ51</accession>
<dbReference type="RefSeq" id="WP_380114040.1">
    <property type="nucleotide sequence ID" value="NZ_JBHSIW010000045.1"/>
</dbReference>
<evidence type="ECO:0000256" key="2">
    <source>
        <dbReference type="RuleBase" id="RU362080"/>
    </source>
</evidence>
<dbReference type="InterPro" id="IPR006442">
    <property type="entry name" value="Antitoxin_Phd/YefM"/>
</dbReference>
<gene>
    <name evidence="3" type="ORF">ACFPCS_19180</name>
</gene>
<name>A0ABV9TQ51_9MICC</name>
<organism evidence="3 4">
    <name type="scientific">Kocuria oceani</name>
    <dbReference type="NCBI Taxonomy" id="988827"/>
    <lineage>
        <taxon>Bacteria</taxon>
        <taxon>Bacillati</taxon>
        <taxon>Actinomycetota</taxon>
        <taxon>Actinomycetes</taxon>
        <taxon>Micrococcales</taxon>
        <taxon>Micrococcaceae</taxon>
        <taxon>Kocuria</taxon>
    </lineage>
</organism>
<dbReference type="NCBIfam" id="TIGR01552">
    <property type="entry name" value="phd_fam"/>
    <property type="match status" value="1"/>
</dbReference>
<dbReference type="EMBL" id="JBHSIW010000045">
    <property type="protein sequence ID" value="MFC4905681.1"/>
    <property type="molecule type" value="Genomic_DNA"/>
</dbReference>
<comment type="function">
    <text evidence="2">Antitoxin component of a type II toxin-antitoxin (TA) system.</text>
</comment>
<dbReference type="Proteomes" id="UP001595797">
    <property type="component" value="Unassembled WGS sequence"/>
</dbReference>
<protein>
    <recommendedName>
        <fullName evidence="2">Antitoxin</fullName>
    </recommendedName>
</protein>
<evidence type="ECO:0000313" key="4">
    <source>
        <dbReference type="Proteomes" id="UP001595797"/>
    </source>
</evidence>
<keyword evidence="4" id="KW-1185">Reference proteome</keyword>
<evidence type="ECO:0000256" key="1">
    <source>
        <dbReference type="ARBA" id="ARBA00009981"/>
    </source>
</evidence>
<sequence>MIRIPATQARQRWAQTMDSARRNPVTITDHGRETVMVLDIEVAHRALRALEDAEDAAAADAAQVAIEAGEETVPLEDMARELGLKLE</sequence>
<reference evidence="4" key="1">
    <citation type="journal article" date="2019" name="Int. J. Syst. Evol. Microbiol.">
        <title>The Global Catalogue of Microorganisms (GCM) 10K type strain sequencing project: providing services to taxonomists for standard genome sequencing and annotation.</title>
        <authorList>
            <consortium name="The Broad Institute Genomics Platform"/>
            <consortium name="The Broad Institute Genome Sequencing Center for Infectious Disease"/>
            <person name="Wu L."/>
            <person name="Ma J."/>
        </authorList>
    </citation>
    <scope>NUCLEOTIDE SEQUENCE [LARGE SCALE GENOMIC DNA]</scope>
    <source>
        <strain evidence="4">CGMCC 4.6946</strain>
    </source>
</reference>